<dbReference type="Pfam" id="PF04183">
    <property type="entry name" value="IucA_IucC"/>
    <property type="match status" value="1"/>
</dbReference>
<dbReference type="InterPro" id="IPR022770">
    <property type="entry name" value="IucA/IucC-like_C"/>
</dbReference>
<comment type="caution">
    <text evidence="5">The sequence shown here is derived from an EMBL/GenBank/DDBJ whole genome shotgun (WGS) entry which is preliminary data.</text>
</comment>
<evidence type="ECO:0000313" key="5">
    <source>
        <dbReference type="EMBL" id="MFC3961868.1"/>
    </source>
</evidence>
<dbReference type="Gene3D" id="1.10.510.40">
    <property type="match status" value="1"/>
</dbReference>
<name>A0ABV8DPJ6_9NOCA</name>
<feature type="domain" description="Aerobactin siderophore biosynthesis IucA/IucC N-terminal" evidence="3">
    <location>
        <begin position="118"/>
        <end position="368"/>
    </location>
</feature>
<evidence type="ECO:0000256" key="2">
    <source>
        <dbReference type="ARBA" id="ARBA00007832"/>
    </source>
</evidence>
<dbReference type="Gene3D" id="6.10.250.3370">
    <property type="match status" value="1"/>
</dbReference>
<feature type="domain" description="Aerobactin siderophore biosynthesis IucA/IucC-like C-terminal" evidence="4">
    <location>
        <begin position="390"/>
        <end position="546"/>
    </location>
</feature>
<dbReference type="Gene3D" id="3.30.310.280">
    <property type="match status" value="1"/>
</dbReference>
<dbReference type="PANTHER" id="PTHR34384:SF6">
    <property type="entry name" value="STAPHYLOFERRIN B SYNTHASE"/>
    <property type="match status" value="1"/>
</dbReference>
<proteinExistence type="inferred from homology"/>
<sequence>MAVKVLAELCHERFVRPAAVAPGEYLVRSGDGRTEYAFHAEVLALDSWHIDPASLRRTRDGAELPIDAIALVIDLGDALGIAPEALPEYLEEFRNTLLIGAGRPDERRIPAAELAAADFQTIERTMTEGHPCLLANAGRLGFSADDVRRYAPEWGARFALPWLAVLRANTDFAAMSGVDYPGLVEAELGAATLARFTAVLTGRGLDPGDYYFMPVHPWQWTERIQRVYAIDLAEQRIVPVGESDDRYQPQQSIRSLFDTTTPERHYVKLALSIVNMGFTRGMSADYMRTTPLINDWVRELISGDPYLDELGFAVLYEVAAIGYRNTELTALTRPGSEYRKLLSALWRQSPVPLARQGEQLTTMAALLHVDHEGTPLVRALVERSGLPAAEWLTRYLRCYLHPIVHLLYRYELKFSPHGENLILVLDAGVPVRAVLKDIGEEVSIFGDPAGLPEAARRAVTDEPDEIRAMGILSDVFDDFLRHLALLLHADGLLPDDRFWALVAASLLDYRERHPELAERFRRWDLFTPAFPAIHLNQLQLGNNKRMVDLGNSYATLVAGDHALANPVAAYRPAEREVAVP</sequence>
<dbReference type="PANTHER" id="PTHR34384">
    <property type="entry name" value="L-2,3-DIAMINOPROPANOATE--CITRATE LIGASE"/>
    <property type="match status" value="1"/>
</dbReference>
<dbReference type="InterPro" id="IPR007310">
    <property type="entry name" value="Aerobactin_biosyn_IucA/IucC_N"/>
</dbReference>
<reference evidence="6" key="1">
    <citation type="journal article" date="2019" name="Int. J. Syst. Evol. Microbiol.">
        <title>The Global Catalogue of Microorganisms (GCM) 10K type strain sequencing project: providing services to taxonomists for standard genome sequencing and annotation.</title>
        <authorList>
            <consortium name="The Broad Institute Genomics Platform"/>
            <consortium name="The Broad Institute Genome Sequencing Center for Infectious Disease"/>
            <person name="Wu L."/>
            <person name="Ma J."/>
        </authorList>
    </citation>
    <scope>NUCLEOTIDE SEQUENCE [LARGE SCALE GENOMIC DNA]</scope>
    <source>
        <strain evidence="6">CGMCC 4.7330</strain>
    </source>
</reference>
<dbReference type="RefSeq" id="WP_378611625.1">
    <property type="nucleotide sequence ID" value="NZ_JBHSAX010000007.1"/>
</dbReference>
<gene>
    <name evidence="5" type="ORF">ACFO0B_07700</name>
</gene>
<accession>A0ABV8DPJ6</accession>
<dbReference type="InterPro" id="IPR037455">
    <property type="entry name" value="LucA/IucC-like"/>
</dbReference>
<evidence type="ECO:0000313" key="6">
    <source>
        <dbReference type="Proteomes" id="UP001595696"/>
    </source>
</evidence>
<keyword evidence="6" id="KW-1185">Reference proteome</keyword>
<evidence type="ECO:0000259" key="3">
    <source>
        <dbReference type="Pfam" id="PF04183"/>
    </source>
</evidence>
<dbReference type="Proteomes" id="UP001595696">
    <property type="component" value="Unassembled WGS sequence"/>
</dbReference>
<dbReference type="Pfam" id="PF06276">
    <property type="entry name" value="FhuF"/>
    <property type="match status" value="1"/>
</dbReference>
<evidence type="ECO:0000256" key="1">
    <source>
        <dbReference type="ARBA" id="ARBA00004924"/>
    </source>
</evidence>
<comment type="similarity">
    <text evidence="2">Belongs to the IucA/IucC family.</text>
</comment>
<protein>
    <submittedName>
        <fullName evidence="5">IucA/IucC family protein</fullName>
    </submittedName>
</protein>
<evidence type="ECO:0000259" key="4">
    <source>
        <dbReference type="Pfam" id="PF06276"/>
    </source>
</evidence>
<comment type="pathway">
    <text evidence="1">Siderophore biosynthesis.</text>
</comment>
<organism evidence="5 6">
    <name type="scientific">Nocardia jiangsuensis</name>
    <dbReference type="NCBI Taxonomy" id="1691563"/>
    <lineage>
        <taxon>Bacteria</taxon>
        <taxon>Bacillati</taxon>
        <taxon>Actinomycetota</taxon>
        <taxon>Actinomycetes</taxon>
        <taxon>Mycobacteriales</taxon>
        <taxon>Nocardiaceae</taxon>
        <taxon>Nocardia</taxon>
    </lineage>
</organism>
<dbReference type="EMBL" id="JBHSAX010000007">
    <property type="protein sequence ID" value="MFC3961868.1"/>
    <property type="molecule type" value="Genomic_DNA"/>
</dbReference>